<comment type="caution">
    <text evidence="1">The sequence shown here is derived from an EMBL/GenBank/DDBJ whole genome shotgun (WGS) entry which is preliminary data.</text>
</comment>
<protein>
    <submittedName>
        <fullName evidence="1">Uncharacterized protein</fullName>
    </submittedName>
</protein>
<reference evidence="1 2" key="1">
    <citation type="submission" date="2020-01" db="EMBL/GenBank/DDBJ databases">
        <title>Genomes of bacteria type strains.</title>
        <authorList>
            <person name="Chen J."/>
            <person name="Zhu S."/>
            <person name="Chen J."/>
        </authorList>
    </citation>
    <scope>NUCLEOTIDE SEQUENCE [LARGE SCALE GENOMIC DNA]</scope>
    <source>
        <strain evidence="1 2">KCTC 52919</strain>
    </source>
</reference>
<accession>A0A6L9MP25</accession>
<dbReference type="RefSeq" id="WP_163046393.1">
    <property type="nucleotide sequence ID" value="NZ_JAAAMJ010000067.1"/>
</dbReference>
<proteinExistence type="predicted"/>
<name>A0A6L9MP25_9HYPH</name>
<dbReference type="EMBL" id="JAAAMJ010000067">
    <property type="protein sequence ID" value="NDV89551.1"/>
    <property type="molecule type" value="Genomic_DNA"/>
</dbReference>
<evidence type="ECO:0000313" key="1">
    <source>
        <dbReference type="EMBL" id="NDV89551.1"/>
    </source>
</evidence>
<sequence length="93" mass="10769">MEDEVVQRAHNHFETLALDGLYRQHAAVELVERKPIFRSTFEIDGEAGLREELAFEARSRRRVNINSWQSALYRALSRSDDFCAGGFEQIDEP</sequence>
<gene>
    <name evidence="1" type="ORF">GTW51_23250</name>
</gene>
<dbReference type="AlphaFoldDB" id="A0A6L9MP25"/>
<organism evidence="1 2">
    <name type="scientific">Aurantimonas aggregata</name>
    <dbReference type="NCBI Taxonomy" id="2047720"/>
    <lineage>
        <taxon>Bacteria</taxon>
        <taxon>Pseudomonadati</taxon>
        <taxon>Pseudomonadota</taxon>
        <taxon>Alphaproteobacteria</taxon>
        <taxon>Hyphomicrobiales</taxon>
        <taxon>Aurantimonadaceae</taxon>
        <taxon>Aurantimonas</taxon>
    </lineage>
</organism>
<evidence type="ECO:0000313" key="2">
    <source>
        <dbReference type="Proteomes" id="UP000476332"/>
    </source>
</evidence>
<dbReference type="Proteomes" id="UP000476332">
    <property type="component" value="Unassembled WGS sequence"/>
</dbReference>
<keyword evidence="2" id="KW-1185">Reference proteome</keyword>